<dbReference type="STRING" id="1223802.SUTH_01792"/>
<proteinExistence type="predicted"/>
<evidence type="ECO:0000313" key="2">
    <source>
        <dbReference type="Proteomes" id="UP000031637"/>
    </source>
</evidence>
<evidence type="ECO:0008006" key="3">
    <source>
        <dbReference type="Google" id="ProtNLM"/>
    </source>
</evidence>
<dbReference type="InterPro" id="IPR025961">
    <property type="entry name" value="Metal_resist"/>
</dbReference>
<accession>W0SEC6</accession>
<dbReference type="HOGENOM" id="CLU_143508_0_0_4"/>
<evidence type="ECO:0000313" key="1">
    <source>
        <dbReference type="EMBL" id="BAO29584.1"/>
    </source>
</evidence>
<dbReference type="OrthoDB" id="8776540at2"/>
<sequence>MKPILLRTALALSLLINLGVIGAVAYRAAAPSAPPPGETLPRHLQLSAEQLHRWHESEAGFLKQIGAGANQIRVHRDRMIHAIFADTPDQKLIDSERTAIARLQDEQQKLVIAQLLRERELLQPVQRERLAQLLLAQPVGPTTIEQLHRD</sequence>
<name>W0SEC6_9PROT</name>
<keyword evidence="2" id="KW-1185">Reference proteome</keyword>
<dbReference type="AlphaFoldDB" id="W0SEC6"/>
<gene>
    <name evidence="1" type="ORF">SUTH_01792</name>
</gene>
<dbReference type="RefSeq" id="WP_041098664.1">
    <property type="nucleotide sequence ID" value="NZ_AP012547.1"/>
</dbReference>
<dbReference type="Gene3D" id="1.20.120.1490">
    <property type="match status" value="1"/>
</dbReference>
<protein>
    <recommendedName>
        <fullName evidence="3">Zinc resistance-associated protein</fullName>
    </recommendedName>
</protein>
<reference evidence="1 2" key="1">
    <citation type="journal article" date="2014" name="Syst. Appl. Microbiol.">
        <title>Complete genomes of freshwater sulfur oxidizers Sulfuricella denitrificans skB26 and Sulfuritalea hydrogenivorans sk43H: genetic insights into the sulfur oxidation pathway of betaproteobacteria.</title>
        <authorList>
            <person name="Watanabe T."/>
            <person name="Kojima H."/>
            <person name="Fukui M."/>
        </authorList>
    </citation>
    <scope>NUCLEOTIDE SEQUENCE [LARGE SCALE GENOMIC DNA]</scope>
    <source>
        <strain evidence="1">DSM22779</strain>
    </source>
</reference>
<dbReference type="Pfam" id="PF13801">
    <property type="entry name" value="Metal_resist"/>
    <property type="match status" value="1"/>
</dbReference>
<organism evidence="1 2">
    <name type="scientific">Sulfuritalea hydrogenivorans sk43H</name>
    <dbReference type="NCBI Taxonomy" id="1223802"/>
    <lineage>
        <taxon>Bacteria</taxon>
        <taxon>Pseudomonadati</taxon>
        <taxon>Pseudomonadota</taxon>
        <taxon>Betaproteobacteria</taxon>
        <taxon>Nitrosomonadales</taxon>
        <taxon>Sterolibacteriaceae</taxon>
        <taxon>Sulfuritalea</taxon>
    </lineage>
</organism>
<dbReference type="Proteomes" id="UP000031637">
    <property type="component" value="Chromosome"/>
</dbReference>
<dbReference type="KEGG" id="shd:SUTH_01792"/>
<dbReference type="EMBL" id="AP012547">
    <property type="protein sequence ID" value="BAO29584.1"/>
    <property type="molecule type" value="Genomic_DNA"/>
</dbReference>